<dbReference type="PANTHER" id="PTHR12872">
    <property type="entry name" value="ALPHA-N-ACETYLGLUCOSAMINIDASE"/>
    <property type="match status" value="1"/>
</dbReference>
<dbReference type="Gene3D" id="3.30.379.10">
    <property type="entry name" value="Chitobiase/beta-hexosaminidase domain 2-like"/>
    <property type="match status" value="1"/>
</dbReference>
<reference evidence="15" key="1">
    <citation type="submission" date="2020-01" db="EMBL/GenBank/DDBJ databases">
        <title>Genome sequence of Kobresia littledalei, the first chromosome-level genome in the family Cyperaceae.</title>
        <authorList>
            <person name="Qu G."/>
        </authorList>
    </citation>
    <scope>NUCLEOTIDE SEQUENCE</scope>
    <source>
        <strain evidence="15">C.B.Clarke</strain>
        <tissue evidence="15">Leaf</tissue>
    </source>
</reference>
<dbReference type="Gene3D" id="3.20.20.80">
    <property type="entry name" value="Glycosidases"/>
    <property type="match status" value="1"/>
</dbReference>
<evidence type="ECO:0000256" key="3">
    <source>
        <dbReference type="ARBA" id="ARBA00023180"/>
    </source>
</evidence>
<dbReference type="Proteomes" id="UP000623129">
    <property type="component" value="Unassembled WGS sequence"/>
</dbReference>
<proteinExistence type="inferred from homology"/>
<evidence type="ECO:0000256" key="2">
    <source>
        <dbReference type="ARBA" id="ARBA00022801"/>
    </source>
</evidence>
<dbReference type="Gene3D" id="1.20.120.670">
    <property type="entry name" value="N-acetyl-b-d-glucoasminidase"/>
    <property type="match status" value="1"/>
</dbReference>
<keyword evidence="2" id="KW-0378">Hydrolase</keyword>
<dbReference type="InterPro" id="IPR024733">
    <property type="entry name" value="NAGLU_tim-barrel"/>
</dbReference>
<dbReference type="Pfam" id="PF12972">
    <property type="entry name" value="NAGLU_C"/>
    <property type="match status" value="1"/>
</dbReference>
<dbReference type="InterPro" id="IPR024732">
    <property type="entry name" value="NAGLU_C"/>
</dbReference>
<evidence type="ECO:0000256" key="10">
    <source>
        <dbReference type="SAM" id="Phobius"/>
    </source>
</evidence>
<comment type="caution">
    <text evidence="15">The sequence shown here is derived from an EMBL/GenBank/DDBJ whole genome shotgun (WGS) entry which is preliminary data.</text>
</comment>
<evidence type="ECO:0000256" key="11">
    <source>
        <dbReference type="SAM" id="SignalP"/>
    </source>
</evidence>
<dbReference type="InterPro" id="IPR029018">
    <property type="entry name" value="Hex-like_dom2"/>
</dbReference>
<keyword evidence="4" id="KW-0326">Glycosidase</keyword>
<feature type="domain" description="Alpha-N-acetylglucosaminidase tim-barrel" evidence="12">
    <location>
        <begin position="155"/>
        <end position="493"/>
    </location>
</feature>
<feature type="transmembrane region" description="Helical" evidence="10">
    <location>
        <begin position="867"/>
        <end position="892"/>
    </location>
</feature>
<dbReference type="EMBL" id="SWLB01000019">
    <property type="protein sequence ID" value="KAF3326169.1"/>
    <property type="molecule type" value="Genomic_DNA"/>
</dbReference>
<dbReference type="FunFam" id="3.20.20.80:FF:000107">
    <property type="entry name" value="Alpha-N-acetylglucosaminidase family"/>
    <property type="match status" value="1"/>
</dbReference>
<accession>A0A833QN84</accession>
<evidence type="ECO:0000256" key="1">
    <source>
        <dbReference type="ARBA" id="ARBA00022729"/>
    </source>
</evidence>
<dbReference type="EC" id="3.2.1.50" evidence="7"/>
<evidence type="ECO:0000259" key="14">
    <source>
        <dbReference type="Pfam" id="PF12972"/>
    </source>
</evidence>
<feature type="transmembrane region" description="Helical" evidence="10">
    <location>
        <begin position="912"/>
        <end position="939"/>
    </location>
</feature>
<dbReference type="InterPro" id="IPR024240">
    <property type="entry name" value="NAGLU_N"/>
</dbReference>
<evidence type="ECO:0000259" key="12">
    <source>
        <dbReference type="Pfam" id="PF05089"/>
    </source>
</evidence>
<feature type="transmembrane region" description="Helical" evidence="10">
    <location>
        <begin position="1010"/>
        <end position="1029"/>
    </location>
</feature>
<keyword evidence="10" id="KW-1133">Transmembrane helix</keyword>
<dbReference type="InterPro" id="IPR005134">
    <property type="entry name" value="UPF0114"/>
</dbReference>
<feature type="domain" description="Alpha-N-acetylglucosaminidase C-terminal" evidence="14">
    <location>
        <begin position="502"/>
        <end position="782"/>
    </location>
</feature>
<evidence type="ECO:0000259" key="13">
    <source>
        <dbReference type="Pfam" id="PF12971"/>
    </source>
</evidence>
<evidence type="ECO:0000256" key="8">
    <source>
        <dbReference type="ARBA" id="ARBA00072202"/>
    </source>
</evidence>
<dbReference type="GO" id="GO:0004561">
    <property type="term" value="F:alpha-N-acetylglucosaminidase activity"/>
    <property type="evidence" value="ECO:0007669"/>
    <property type="project" value="UniProtKB-EC"/>
</dbReference>
<evidence type="ECO:0000256" key="6">
    <source>
        <dbReference type="ARBA" id="ARBA00060996"/>
    </source>
</evidence>
<dbReference type="Pfam" id="PF12971">
    <property type="entry name" value="NAGLU_N"/>
    <property type="match status" value="1"/>
</dbReference>
<keyword evidence="16" id="KW-1185">Reference proteome</keyword>
<evidence type="ECO:0000256" key="7">
    <source>
        <dbReference type="ARBA" id="ARBA00066522"/>
    </source>
</evidence>
<evidence type="ECO:0000256" key="9">
    <source>
        <dbReference type="SAM" id="MobiDB-lite"/>
    </source>
</evidence>
<protein>
    <recommendedName>
        <fullName evidence="8">Alpha-N-acetylglucosaminidase</fullName>
        <ecNumber evidence="7">3.2.1.50</ecNumber>
    </recommendedName>
</protein>
<dbReference type="Pfam" id="PF03350">
    <property type="entry name" value="UPF0114"/>
    <property type="match status" value="1"/>
</dbReference>
<evidence type="ECO:0000256" key="5">
    <source>
        <dbReference type="ARBA" id="ARBA00052030"/>
    </source>
</evidence>
<feature type="signal peptide" evidence="11">
    <location>
        <begin position="1"/>
        <end position="19"/>
    </location>
</feature>
<dbReference type="InterPro" id="IPR007781">
    <property type="entry name" value="NAGLU"/>
</dbReference>
<keyword evidence="10" id="KW-0812">Transmembrane</keyword>
<feature type="domain" description="Alpha-N-acetylglucosaminidase N-terminal" evidence="13">
    <location>
        <begin position="46"/>
        <end position="138"/>
    </location>
</feature>
<feature type="chain" id="PRO_5032607670" description="Alpha-N-acetylglucosaminidase" evidence="11">
    <location>
        <begin position="20"/>
        <end position="1035"/>
    </location>
</feature>
<comment type="catalytic activity">
    <reaction evidence="5">
        <text>Hydrolysis of terminal non-reducing N-acetyl-D-glucosamine residues in N-acetyl-alpha-D-glucosaminides.</text>
        <dbReference type="EC" id="3.2.1.50"/>
    </reaction>
</comment>
<keyword evidence="10" id="KW-0472">Membrane</keyword>
<dbReference type="PANTHER" id="PTHR12872:SF1">
    <property type="entry name" value="ALPHA-N-ACETYLGLUCOSAMINIDASE"/>
    <property type="match status" value="1"/>
</dbReference>
<evidence type="ECO:0000313" key="16">
    <source>
        <dbReference type="Proteomes" id="UP000623129"/>
    </source>
</evidence>
<comment type="similarity">
    <text evidence="6">Belongs to the glycosyl hydrolase 89 family.</text>
</comment>
<keyword evidence="1 11" id="KW-0732">Signal</keyword>
<keyword evidence="3" id="KW-0325">Glycoprotein</keyword>
<dbReference type="OrthoDB" id="64736at2759"/>
<evidence type="ECO:0000313" key="15">
    <source>
        <dbReference type="EMBL" id="KAF3326169.1"/>
    </source>
</evidence>
<name>A0A833QN84_9POAL</name>
<sequence>MRPFFVLLLSLTLLPFSSPWRSSLEEELASNLNKRRAPPEMQETATALLLQRLLPSHSSSFKFQIDSKGICGKSACFYISNIYNSKHGQPEILIQGSTGVELSSGLHWYLKYWCGVHISWNKTGGVQLGSVPSPGSLPRVDKNGVKVVRPVPWSYYQNVVTSSYSFVWWTWGRWEKEIDWMALQGINLPLAFNGQEYIWQNVFMDFNLSREDLTDFFGGPAFLAWARMGNLHGWGGPLSENWLNDQSILQKLTVTRMMEFGMTPVLPSFSGNVPAALKKLYPSAKITRLGDWNTVNGDKRWCCTYLLDPSDPLFIELGKAFINKQIEGIDNSNQMIPYRSDTFNENAPPTNDPSYISSLGAAVYKAMSQGNKDAIWLMQGWLFSSDAAFWKPPQMKALLHSVPIGKMIVLDLFADVKPIWKQSSQFYGVPYVWCMLHNFGGNIEMYGILDAISSGPIDARRSSNSTMVGVGMCMEGIEHNPVVYELMSEMAFRGEKVQVKEWLKSYSKRRYGRAITEIDEAWQILYQTIYSCTDGIADHNKDYIVEFPDMSPPTKQSLLSIRRDLSRMSPRFFLREISLQLPQPHMWYSQKEVVNALKLFLDAGNSISGSLTYRYDLVDLTRQALSKLANQVYLDALTAYEMNYLNTLNLHSKKFLGIIEDLDTLLASDDNFLLGTWLKDAKSLAMTSSEEKQYEWNARTQVTMWYDNTKTNQSKLHDYANKFWSGLLKDYYLPRASMYFNYLSESLKANKSFKIEEWRKSWISYSNMWQSSTKEYPTAATASRCPFKPFKTNKPLRSPTQRPSLFHCLASSAHGESNASANAFLESDPRSLSQPQSDLPGFRYKGPVHPEPSTESKIERVIFDFRFLALLAVGGSLAGSLLCFLNGCIYIVEAYKVYWTSCVKGVHSGQMVLRLVEAIDVYLAGTVMLIFGMGLYGLFISNAPPGVPPVLDRALKGSSLFGMFSLKERPKWMQISSLDELKTKVGHVIVMILLVKMFERSKMVVITTGLDLLSYSVCIFLSSASLYILHNLHKE</sequence>
<dbReference type="GO" id="GO:0048731">
    <property type="term" value="P:system development"/>
    <property type="evidence" value="ECO:0007669"/>
    <property type="project" value="UniProtKB-ARBA"/>
</dbReference>
<gene>
    <name evidence="15" type="ORF">FCM35_KLT09249</name>
</gene>
<dbReference type="Pfam" id="PF05089">
    <property type="entry name" value="NAGLU"/>
    <property type="match status" value="1"/>
</dbReference>
<evidence type="ECO:0000256" key="4">
    <source>
        <dbReference type="ARBA" id="ARBA00023295"/>
    </source>
</evidence>
<feature type="region of interest" description="Disordered" evidence="9">
    <location>
        <begin position="826"/>
        <end position="853"/>
    </location>
</feature>
<organism evidence="15 16">
    <name type="scientific">Carex littledalei</name>
    <dbReference type="NCBI Taxonomy" id="544730"/>
    <lineage>
        <taxon>Eukaryota</taxon>
        <taxon>Viridiplantae</taxon>
        <taxon>Streptophyta</taxon>
        <taxon>Embryophyta</taxon>
        <taxon>Tracheophyta</taxon>
        <taxon>Spermatophyta</taxon>
        <taxon>Magnoliopsida</taxon>
        <taxon>Liliopsida</taxon>
        <taxon>Poales</taxon>
        <taxon>Cyperaceae</taxon>
        <taxon>Cyperoideae</taxon>
        <taxon>Cariceae</taxon>
        <taxon>Carex</taxon>
        <taxon>Carex subgen. Euthyceras</taxon>
    </lineage>
</organism>
<dbReference type="AlphaFoldDB" id="A0A833QN84"/>